<evidence type="ECO:0000313" key="1">
    <source>
        <dbReference type="EMBL" id="KAI4464458.1"/>
    </source>
</evidence>
<evidence type="ECO:0000313" key="2">
    <source>
        <dbReference type="Proteomes" id="UP001056778"/>
    </source>
</evidence>
<sequence length="604" mass="69679">MHVCNLEIKETIRKYSNPTACKQPNLPLNSPEIMEFLHDVPPINCKSGTDWVQCKGSECSIKEQIETQKGKIKCSFTNIIRTDDFQVADADTVNTDSYYKLEESDVVNVSCVASDSTTWKSILTGIRLNKEIWDRSGWQYVPQDGLKLNVLMFGFDSISRNTFIRKLPKSYDYLVNHLGGLVLKGYNIVGDGTPQALTPILTGKTELELPDVRKRFLHTQNVDVYPFIWKDFQENGYVTAFLEDLPSTGIYQYRLNGFLKQPTDHYMRPYYITIAKEIYKWPRFCVGETPRHKVMLNYIEQFFSVYKSKPKFLFGFHGELSHDNYNLIGAVDDDVLQFLKNLNSSGALNDTVLILMADHGHRFGKIRNTIQGKQEERLPFFSFRFPDWFTRKHEEIYKNFQLNLNTLTTPFDIHSTLKDILEFRSPTDGDLKNRAISLFSKIPSQRSCVHANIEPHWCACMDWENVDLTLNIATRLADTFIATVNNYTADHREICASLRVSKIEWVTKMKPNEQLVKFSKNLDVDGFVADLSGHTNVLTHTYQIKLQAVPGDSIFEASITHYLKDDRLDLKISDISRVNKYGTQARCIEHTYPNLRKYCYCLGD</sequence>
<reference evidence="1" key="1">
    <citation type="submission" date="2022-04" db="EMBL/GenBank/DDBJ databases">
        <title>Chromosome-scale genome assembly of Holotrichia oblita Faldermann.</title>
        <authorList>
            <person name="Rongchong L."/>
        </authorList>
    </citation>
    <scope>NUCLEOTIDE SEQUENCE</scope>
    <source>
        <strain evidence="1">81SQS9</strain>
    </source>
</reference>
<name>A0ACB9TCE1_HOLOL</name>
<keyword evidence="2" id="KW-1185">Reference proteome</keyword>
<proteinExistence type="predicted"/>
<organism evidence="1 2">
    <name type="scientific">Holotrichia oblita</name>
    <name type="common">Chafer beetle</name>
    <dbReference type="NCBI Taxonomy" id="644536"/>
    <lineage>
        <taxon>Eukaryota</taxon>
        <taxon>Metazoa</taxon>
        <taxon>Ecdysozoa</taxon>
        <taxon>Arthropoda</taxon>
        <taxon>Hexapoda</taxon>
        <taxon>Insecta</taxon>
        <taxon>Pterygota</taxon>
        <taxon>Neoptera</taxon>
        <taxon>Endopterygota</taxon>
        <taxon>Coleoptera</taxon>
        <taxon>Polyphaga</taxon>
        <taxon>Scarabaeiformia</taxon>
        <taxon>Scarabaeidae</taxon>
        <taxon>Melolonthinae</taxon>
        <taxon>Holotrichia</taxon>
    </lineage>
</organism>
<dbReference type="Proteomes" id="UP001056778">
    <property type="component" value="Chromosome 3"/>
</dbReference>
<accession>A0ACB9TCE1</accession>
<dbReference type="EMBL" id="CM043017">
    <property type="protein sequence ID" value="KAI4464458.1"/>
    <property type="molecule type" value="Genomic_DNA"/>
</dbReference>
<protein>
    <submittedName>
        <fullName evidence="1">Uncharacterized protein</fullName>
    </submittedName>
</protein>
<comment type="caution">
    <text evidence="1">The sequence shown here is derived from an EMBL/GenBank/DDBJ whole genome shotgun (WGS) entry which is preliminary data.</text>
</comment>
<gene>
    <name evidence="1" type="ORF">MML48_3g00001665</name>
</gene>